<dbReference type="SUPFAM" id="SSF50370">
    <property type="entry name" value="Ricin B-like lectins"/>
    <property type="match status" value="1"/>
</dbReference>
<keyword evidence="3" id="KW-1185">Reference proteome</keyword>
<feature type="compositionally biased region" description="Pro residues" evidence="1">
    <location>
        <begin position="101"/>
        <end position="116"/>
    </location>
</feature>
<evidence type="ECO:0008006" key="4">
    <source>
        <dbReference type="Google" id="ProtNLM"/>
    </source>
</evidence>
<feature type="compositionally biased region" description="Basic and acidic residues" evidence="1">
    <location>
        <begin position="7"/>
        <end position="17"/>
    </location>
</feature>
<evidence type="ECO:0000313" key="2">
    <source>
        <dbReference type="EMBL" id="MBB6032638.1"/>
    </source>
</evidence>
<sequence>MDAASEPGERGRPDDAVRPFPSLADSKRRSRRGAPAPEPRPEPEGEPPAVPMAWPPAAPERPDPYVEVAPPVSTAPWNQASPAAPEGPPEPPTVPVALPQPYVPPQAVPLPQPGPGIPVAQPDLYGPPQPDPYLQPVSPPPPYVPPPTQPDPYVQAPPVPVSPPPPPAPAVEEPVTQRDPYLAPLSPQAYPDHYAPQVSPAPARFQPMPVPVPVPPPAPPPPPVRKRGGRGLWRYAPIPAALLLAVGIVWGAIALRDEPSGEGATPSTSDGTSSQATAATLGSGTYEITYTASGLCVGEGPERGNTVKIVLVQSDCASAGPPMLLLALEPGVYQLQLDNPEFGIGCVTPDGPDVEQLYIGQRCDTTGAMEQQRFRLEAADGGYRLQNVASGHCMAPLGGELTAGVAFVQARCGGPGQSFAFEAR</sequence>
<evidence type="ECO:0000256" key="1">
    <source>
        <dbReference type="SAM" id="MobiDB-lite"/>
    </source>
</evidence>
<feature type="compositionally biased region" description="Pro residues" evidence="1">
    <location>
        <begin position="85"/>
        <end position="94"/>
    </location>
</feature>
<name>A0A841FFM6_9ACTN</name>
<dbReference type="Proteomes" id="UP000548476">
    <property type="component" value="Unassembled WGS sequence"/>
</dbReference>
<feature type="compositionally biased region" description="Pro residues" evidence="1">
    <location>
        <begin position="125"/>
        <end position="169"/>
    </location>
</feature>
<comment type="caution">
    <text evidence="2">The sequence shown here is derived from an EMBL/GenBank/DDBJ whole genome shotgun (WGS) entry which is preliminary data.</text>
</comment>
<dbReference type="CDD" id="cd00161">
    <property type="entry name" value="beta-trefoil_Ricin-like"/>
    <property type="match status" value="1"/>
</dbReference>
<reference evidence="2 3" key="1">
    <citation type="submission" date="2020-08" db="EMBL/GenBank/DDBJ databases">
        <title>Genomic Encyclopedia of Type Strains, Phase IV (KMG-IV): sequencing the most valuable type-strain genomes for metagenomic binning, comparative biology and taxonomic classification.</title>
        <authorList>
            <person name="Goeker M."/>
        </authorList>
    </citation>
    <scope>NUCLEOTIDE SEQUENCE [LARGE SCALE GENOMIC DNA]</scope>
    <source>
        <strain evidence="2 3">YIM 65646</strain>
    </source>
</reference>
<dbReference type="EMBL" id="JACHGT010000001">
    <property type="protein sequence ID" value="MBB6032638.1"/>
    <property type="molecule type" value="Genomic_DNA"/>
</dbReference>
<feature type="region of interest" description="Disordered" evidence="1">
    <location>
        <begin position="1"/>
        <end position="177"/>
    </location>
</feature>
<gene>
    <name evidence="2" type="ORF">HNR73_000480</name>
</gene>
<protein>
    <recommendedName>
        <fullName evidence="4">Ricin B lectin domain-containing protein</fullName>
    </recommendedName>
</protein>
<evidence type="ECO:0000313" key="3">
    <source>
        <dbReference type="Proteomes" id="UP000548476"/>
    </source>
</evidence>
<dbReference type="InterPro" id="IPR035992">
    <property type="entry name" value="Ricin_B-like_lectins"/>
</dbReference>
<dbReference type="PRINTS" id="PR01217">
    <property type="entry name" value="PRICHEXTENSN"/>
</dbReference>
<organism evidence="2 3">
    <name type="scientific">Phytomonospora endophytica</name>
    <dbReference type="NCBI Taxonomy" id="714109"/>
    <lineage>
        <taxon>Bacteria</taxon>
        <taxon>Bacillati</taxon>
        <taxon>Actinomycetota</taxon>
        <taxon>Actinomycetes</taxon>
        <taxon>Micromonosporales</taxon>
        <taxon>Micromonosporaceae</taxon>
        <taxon>Phytomonospora</taxon>
    </lineage>
</organism>
<accession>A0A841FFM6</accession>
<dbReference type="AlphaFoldDB" id="A0A841FFM6"/>
<dbReference type="Gene3D" id="2.80.10.50">
    <property type="match status" value="1"/>
</dbReference>
<feature type="compositionally biased region" description="Pro residues" evidence="1">
    <location>
        <begin position="46"/>
        <end position="59"/>
    </location>
</feature>
<dbReference type="RefSeq" id="WP_184785529.1">
    <property type="nucleotide sequence ID" value="NZ_BONT01000036.1"/>
</dbReference>
<proteinExistence type="predicted"/>